<sequence length="205" mass="22816">MAPTLLRKMSVSFRDLAATVNQGTEMEVRPFAQACSYISSLVEHLGPHFRFAVADFAPKVATINAASESFRTLKSMLEADIEGNNVQNLGSPSRNLLRLKRVIEVMKVLFEMILDTNFDDEGDNSMMSQGWEAYSIVFGRQHEPGVKTKVLRFLPKIPSKAQFLVNLEENEESCAANMRTIVEAAPVITNNINGLYNSMGLDLNL</sequence>
<name>A0AAD4SFL2_9MAGN</name>
<dbReference type="Gene3D" id="1.10.3520.10">
    <property type="entry name" value="Glycolipid transfer protein"/>
    <property type="match status" value="1"/>
</dbReference>
<evidence type="ECO:0000313" key="2">
    <source>
        <dbReference type="EMBL" id="KAI3900046.1"/>
    </source>
</evidence>
<reference evidence="2" key="1">
    <citation type="submission" date="2022-04" db="EMBL/GenBank/DDBJ databases">
        <title>A functionally conserved STORR gene fusion in Papaver species that diverged 16.8 million years ago.</title>
        <authorList>
            <person name="Catania T."/>
        </authorList>
    </citation>
    <scope>NUCLEOTIDE SEQUENCE</scope>
    <source>
        <strain evidence="2">S-188037</strain>
    </source>
</reference>
<dbReference type="InterPro" id="IPR036497">
    <property type="entry name" value="GLTP_sf"/>
</dbReference>
<dbReference type="InterPro" id="IPR014830">
    <property type="entry name" value="Glycolipid_transfer_prot_dom"/>
</dbReference>
<dbReference type="Pfam" id="PF08718">
    <property type="entry name" value="GLTP"/>
    <property type="match status" value="1"/>
</dbReference>
<dbReference type="AlphaFoldDB" id="A0AAD4SFL2"/>
<dbReference type="EMBL" id="JAJJMB010011750">
    <property type="protein sequence ID" value="KAI3900046.1"/>
    <property type="molecule type" value="Genomic_DNA"/>
</dbReference>
<organism evidence="2 3">
    <name type="scientific">Papaver atlanticum</name>
    <dbReference type="NCBI Taxonomy" id="357466"/>
    <lineage>
        <taxon>Eukaryota</taxon>
        <taxon>Viridiplantae</taxon>
        <taxon>Streptophyta</taxon>
        <taxon>Embryophyta</taxon>
        <taxon>Tracheophyta</taxon>
        <taxon>Spermatophyta</taxon>
        <taxon>Magnoliopsida</taxon>
        <taxon>Ranunculales</taxon>
        <taxon>Papaveraceae</taxon>
        <taxon>Papaveroideae</taxon>
        <taxon>Papaver</taxon>
    </lineage>
</organism>
<dbReference type="GO" id="GO:0005829">
    <property type="term" value="C:cytosol"/>
    <property type="evidence" value="ECO:0007669"/>
    <property type="project" value="TreeGrafter"/>
</dbReference>
<accession>A0AAD4SFL2</accession>
<dbReference type="GO" id="GO:0016020">
    <property type="term" value="C:membrane"/>
    <property type="evidence" value="ECO:0007669"/>
    <property type="project" value="TreeGrafter"/>
</dbReference>
<dbReference type="Proteomes" id="UP001202328">
    <property type="component" value="Unassembled WGS sequence"/>
</dbReference>
<dbReference type="GO" id="GO:1902387">
    <property type="term" value="F:ceramide 1-phosphate binding"/>
    <property type="evidence" value="ECO:0007669"/>
    <property type="project" value="TreeGrafter"/>
</dbReference>
<protein>
    <recommendedName>
        <fullName evidence="1">Glycolipid transfer protein domain-containing protein</fullName>
    </recommendedName>
</protein>
<dbReference type="SUPFAM" id="SSF110004">
    <property type="entry name" value="Glycolipid transfer protein, GLTP"/>
    <property type="match status" value="1"/>
</dbReference>
<comment type="caution">
    <text evidence="2">The sequence shown here is derived from an EMBL/GenBank/DDBJ whole genome shotgun (WGS) entry which is preliminary data.</text>
</comment>
<evidence type="ECO:0000313" key="3">
    <source>
        <dbReference type="Proteomes" id="UP001202328"/>
    </source>
</evidence>
<proteinExistence type="predicted"/>
<dbReference type="GO" id="GO:1902388">
    <property type="term" value="F:ceramide 1-phosphate transfer activity"/>
    <property type="evidence" value="ECO:0007669"/>
    <property type="project" value="TreeGrafter"/>
</dbReference>
<gene>
    <name evidence="2" type="ORF">MKW98_000946</name>
</gene>
<keyword evidence="3" id="KW-1185">Reference proteome</keyword>
<dbReference type="PANTHER" id="PTHR10219:SF43">
    <property type="entry name" value="GLYCOLIPID TRANSFER PROTEIN DOMAIN-CONTAINING PROTEIN"/>
    <property type="match status" value="1"/>
</dbReference>
<evidence type="ECO:0000259" key="1">
    <source>
        <dbReference type="Pfam" id="PF08718"/>
    </source>
</evidence>
<dbReference type="PANTHER" id="PTHR10219">
    <property type="entry name" value="GLYCOLIPID TRANSFER PROTEIN-RELATED"/>
    <property type="match status" value="1"/>
</dbReference>
<feature type="domain" description="Glycolipid transfer protein" evidence="1">
    <location>
        <begin position="27"/>
        <end position="168"/>
    </location>
</feature>